<dbReference type="SUPFAM" id="SSF56112">
    <property type="entry name" value="Protein kinase-like (PK-like)"/>
    <property type="match status" value="1"/>
</dbReference>
<evidence type="ECO:0000256" key="5">
    <source>
        <dbReference type="ARBA" id="ARBA00022840"/>
    </source>
</evidence>
<evidence type="ECO:0000259" key="9">
    <source>
        <dbReference type="PROSITE" id="PS50011"/>
    </source>
</evidence>
<dbReference type="FunFam" id="1.10.510.10:FF:000051">
    <property type="entry name" value="Receptor-like serine/threonine-protein kinase ALE2"/>
    <property type="match status" value="1"/>
</dbReference>
<dbReference type="InterPro" id="IPR000719">
    <property type="entry name" value="Prot_kinase_dom"/>
</dbReference>
<evidence type="ECO:0000256" key="1">
    <source>
        <dbReference type="ARBA" id="ARBA00022527"/>
    </source>
</evidence>
<keyword evidence="8" id="KW-0812">Transmembrane</keyword>
<dbReference type="PANTHER" id="PTHR47989">
    <property type="entry name" value="OS01G0750732 PROTEIN"/>
    <property type="match status" value="1"/>
</dbReference>
<dbReference type="AlphaFoldDB" id="A0A9Q0SJH0"/>
<dbReference type="EMBL" id="JAPFFK010000020">
    <property type="protein sequence ID" value="KAJ6680059.1"/>
    <property type="molecule type" value="Genomic_DNA"/>
</dbReference>
<evidence type="ECO:0000256" key="4">
    <source>
        <dbReference type="ARBA" id="ARBA00022777"/>
    </source>
</evidence>
<dbReference type="PANTHER" id="PTHR47989:SF25">
    <property type="entry name" value="PROLINE-RICH RECEPTOR-LIKE PROTEIN KINASE PERK3"/>
    <property type="match status" value="1"/>
</dbReference>
<dbReference type="Proteomes" id="UP001151532">
    <property type="component" value="Chromosome 14"/>
</dbReference>
<dbReference type="PROSITE" id="PS00108">
    <property type="entry name" value="PROTEIN_KINASE_ST"/>
    <property type="match status" value="1"/>
</dbReference>
<dbReference type="InterPro" id="IPR001245">
    <property type="entry name" value="Ser-Thr/Tyr_kinase_cat_dom"/>
</dbReference>
<keyword evidence="5 6" id="KW-0067">ATP-binding</keyword>
<dbReference type="PROSITE" id="PS50011">
    <property type="entry name" value="PROTEIN_KINASE_DOM"/>
    <property type="match status" value="1"/>
</dbReference>
<keyword evidence="11" id="KW-1185">Reference proteome</keyword>
<feature type="transmembrane region" description="Helical" evidence="8">
    <location>
        <begin position="333"/>
        <end position="359"/>
    </location>
</feature>
<dbReference type="InterPro" id="IPR011009">
    <property type="entry name" value="Kinase-like_dom_sf"/>
</dbReference>
<reference evidence="10" key="2">
    <citation type="journal article" date="2023" name="Int. J. Mol. Sci.">
        <title>De Novo Assembly and Annotation of 11 Diverse Shrub Willow (Salix) Genomes Reveals Novel Gene Organization in Sex-Linked Regions.</title>
        <authorList>
            <person name="Hyden B."/>
            <person name="Feng K."/>
            <person name="Yates T.B."/>
            <person name="Jawdy S."/>
            <person name="Cereghino C."/>
            <person name="Smart L.B."/>
            <person name="Muchero W."/>
        </authorList>
    </citation>
    <scope>NUCLEOTIDE SEQUENCE</scope>
    <source>
        <tissue evidence="10">Shoot tip</tissue>
    </source>
</reference>
<dbReference type="OrthoDB" id="1896970at2759"/>
<dbReference type="CDD" id="cd14066">
    <property type="entry name" value="STKc_IRAK"/>
    <property type="match status" value="1"/>
</dbReference>
<dbReference type="InterPro" id="IPR057597">
    <property type="entry name" value="ALE2_N"/>
</dbReference>
<dbReference type="Pfam" id="PF23180">
    <property type="entry name" value="ALE2_N"/>
    <property type="match status" value="1"/>
</dbReference>
<dbReference type="InterPro" id="IPR017441">
    <property type="entry name" value="Protein_kinase_ATP_BS"/>
</dbReference>
<evidence type="ECO:0000256" key="6">
    <source>
        <dbReference type="PROSITE-ProRule" id="PRU10141"/>
    </source>
</evidence>
<dbReference type="InterPro" id="IPR008271">
    <property type="entry name" value="Ser/Thr_kinase_AS"/>
</dbReference>
<keyword evidence="8" id="KW-0472">Membrane</keyword>
<dbReference type="PROSITE" id="PS00107">
    <property type="entry name" value="PROTEIN_KINASE_ATP"/>
    <property type="match status" value="1"/>
</dbReference>
<feature type="region of interest" description="Disordered" evidence="7">
    <location>
        <begin position="361"/>
        <end position="390"/>
    </location>
</feature>
<evidence type="ECO:0000313" key="11">
    <source>
        <dbReference type="Proteomes" id="UP001151532"/>
    </source>
</evidence>
<evidence type="ECO:0000256" key="7">
    <source>
        <dbReference type="SAM" id="MobiDB-lite"/>
    </source>
</evidence>
<proteinExistence type="predicted"/>
<name>A0A9Q0SJH0_SALPP</name>
<keyword evidence="3 6" id="KW-0547">Nucleotide-binding</keyword>
<feature type="domain" description="Protein kinase" evidence="9">
    <location>
        <begin position="409"/>
        <end position="687"/>
    </location>
</feature>
<keyword evidence="4 10" id="KW-0418">Kinase</keyword>
<keyword evidence="1" id="KW-0723">Serine/threonine-protein kinase</keyword>
<sequence length="752" mass="81273">MECFARSYQLRVPILMIISPPLDPPSLSLPNDLTGRVLSIYRVGDVGACSFKYHRIIKKSLFKGPTLSPSRVPLDAPAIPDLPLPANLPLLHKPRKKHLSPRGAPTIVVAPAHPPNHGPLITFGHPPTSSRLSKSSMKKNGLVSPSVGLVDVAPTQSGDGTNPTGLAQPPLSPSVSDCCKSDMVLKRGSHGCHCVYPIKLDLLLLNISQNPNWNMFLEELASQLGLQVSQIELINFYVVSLSKLNISMDILPHTGISFSASDASAINSSLTSHKVHFDSTLVGDYKLLNLTWFEPPAPSPAPIVSSSPMKAPVYQSSTPSAVGSSKKGKHTNLILILGIGAGIVIIAIVSILIICSCTFRKGKPKPSSKETEPVNPGTKDPAPAAGSLPHPSSTRFLAYEELKEATNNFEPASILGEGGFGRVFKGVLSDGTAVAIKRLTNGGQQGDKEFLVEVEMLSRLHHRNLVKLVGYYSSRDSSQNLLCYELVPNGSLEAWLHGPLGVNCPLDWDTRMKIALDAARGLTYLHEDSQPCVIHRDFKASNILLENNFNAKVADFGLAKQAPEGGVNYLSTRVMGTFGYVAPEYAMTGHLLVKSDVYSYGVVLLELLTGRKPVDMSQPSGQENLVTWARPILRDKDRLEELVDPRLGGKYPKEDFVRVCTIAAACVAPEASQRPSMGEVVQSLKMVQRVMEYQDSMLASNARANLRQSSTTFESDGTSSMFSSGPCSGLSAFDNDNISRTAVFSEDLHEGR</sequence>
<feature type="binding site" evidence="6">
    <location>
        <position position="437"/>
    </location>
    <ligand>
        <name>ATP</name>
        <dbReference type="ChEBI" id="CHEBI:30616"/>
    </ligand>
</feature>
<evidence type="ECO:0000256" key="3">
    <source>
        <dbReference type="ARBA" id="ARBA00022741"/>
    </source>
</evidence>
<protein>
    <submittedName>
        <fullName evidence="10">RECEPTOR-LIKE SERINE/THREONINE-PROTEIN KINASE ALE2</fullName>
    </submittedName>
</protein>
<keyword evidence="2" id="KW-0808">Transferase</keyword>
<dbReference type="GO" id="GO:0004674">
    <property type="term" value="F:protein serine/threonine kinase activity"/>
    <property type="evidence" value="ECO:0007669"/>
    <property type="project" value="UniProtKB-KW"/>
</dbReference>
<keyword evidence="10" id="KW-0675">Receptor</keyword>
<comment type="caution">
    <text evidence="10">The sequence shown here is derived from an EMBL/GenBank/DDBJ whole genome shotgun (WGS) entry which is preliminary data.</text>
</comment>
<evidence type="ECO:0000313" key="10">
    <source>
        <dbReference type="EMBL" id="KAJ6680059.1"/>
    </source>
</evidence>
<keyword evidence="8" id="KW-1133">Transmembrane helix</keyword>
<gene>
    <name evidence="10" type="ORF">OIU79_019717</name>
</gene>
<organism evidence="10 11">
    <name type="scientific">Salix purpurea</name>
    <name type="common">Purple osier willow</name>
    <dbReference type="NCBI Taxonomy" id="77065"/>
    <lineage>
        <taxon>Eukaryota</taxon>
        <taxon>Viridiplantae</taxon>
        <taxon>Streptophyta</taxon>
        <taxon>Embryophyta</taxon>
        <taxon>Tracheophyta</taxon>
        <taxon>Spermatophyta</taxon>
        <taxon>Magnoliopsida</taxon>
        <taxon>eudicotyledons</taxon>
        <taxon>Gunneridae</taxon>
        <taxon>Pentapetalae</taxon>
        <taxon>rosids</taxon>
        <taxon>fabids</taxon>
        <taxon>Malpighiales</taxon>
        <taxon>Salicaceae</taxon>
        <taxon>Saliceae</taxon>
        <taxon>Salix</taxon>
    </lineage>
</organism>
<dbReference type="GO" id="GO:0005524">
    <property type="term" value="F:ATP binding"/>
    <property type="evidence" value="ECO:0007669"/>
    <property type="project" value="UniProtKB-UniRule"/>
</dbReference>
<dbReference type="Gene3D" id="1.10.510.10">
    <property type="entry name" value="Transferase(Phosphotransferase) domain 1"/>
    <property type="match status" value="1"/>
</dbReference>
<reference evidence="10" key="1">
    <citation type="submission" date="2022-11" db="EMBL/GenBank/DDBJ databases">
        <authorList>
            <person name="Hyden B.L."/>
            <person name="Feng K."/>
            <person name="Yates T."/>
            <person name="Jawdy S."/>
            <person name="Smart L.B."/>
            <person name="Muchero W."/>
        </authorList>
    </citation>
    <scope>NUCLEOTIDE SEQUENCE</scope>
    <source>
        <tissue evidence="10">Shoot tip</tissue>
    </source>
</reference>
<accession>A0A9Q0SJH0</accession>
<evidence type="ECO:0000256" key="8">
    <source>
        <dbReference type="SAM" id="Phobius"/>
    </source>
</evidence>
<dbReference type="FunFam" id="3.30.200.20:FF:000299">
    <property type="entry name" value="Receptor-like serine/threonine-protein kinase ALE2"/>
    <property type="match status" value="1"/>
</dbReference>
<dbReference type="Gene3D" id="3.30.200.20">
    <property type="entry name" value="Phosphorylase Kinase, domain 1"/>
    <property type="match status" value="1"/>
</dbReference>
<evidence type="ECO:0000256" key="2">
    <source>
        <dbReference type="ARBA" id="ARBA00022679"/>
    </source>
</evidence>
<dbReference type="Pfam" id="PF07714">
    <property type="entry name" value="PK_Tyr_Ser-Thr"/>
    <property type="match status" value="1"/>
</dbReference>